<comment type="similarity">
    <text evidence="3">Belongs to the PIGS family.</text>
</comment>
<keyword evidence="13" id="KW-1185">Reference proteome</keyword>
<feature type="region of interest" description="Disordered" evidence="10">
    <location>
        <begin position="1"/>
        <end position="28"/>
    </location>
</feature>
<organism evidence="12 13">
    <name type="scientific">Asparagus officinalis</name>
    <name type="common">Garden asparagus</name>
    <dbReference type="NCBI Taxonomy" id="4686"/>
    <lineage>
        <taxon>Eukaryota</taxon>
        <taxon>Viridiplantae</taxon>
        <taxon>Streptophyta</taxon>
        <taxon>Embryophyta</taxon>
        <taxon>Tracheophyta</taxon>
        <taxon>Spermatophyta</taxon>
        <taxon>Magnoliopsida</taxon>
        <taxon>Liliopsida</taxon>
        <taxon>Asparagales</taxon>
        <taxon>Asparagaceae</taxon>
        <taxon>Asparagoideae</taxon>
        <taxon>Asparagus</taxon>
    </lineage>
</organism>
<evidence type="ECO:0000256" key="3">
    <source>
        <dbReference type="ARBA" id="ARBA00005316"/>
    </source>
</evidence>
<keyword evidence="7 11" id="KW-1133">Transmembrane helix</keyword>
<dbReference type="Proteomes" id="UP000243459">
    <property type="component" value="Chromosome 4"/>
</dbReference>
<dbReference type="EMBL" id="CM007384">
    <property type="protein sequence ID" value="ONK71897.1"/>
    <property type="molecule type" value="Genomic_DNA"/>
</dbReference>
<evidence type="ECO:0000256" key="11">
    <source>
        <dbReference type="SAM" id="Phobius"/>
    </source>
</evidence>
<dbReference type="Pfam" id="PF10510">
    <property type="entry name" value="PIG-S"/>
    <property type="match status" value="1"/>
</dbReference>
<accession>A0A5P1F3B1</accession>
<name>A0A5P1F3B1_ASPOF</name>
<keyword evidence="6" id="KW-0256">Endoplasmic reticulum</keyword>
<evidence type="ECO:0000313" key="13">
    <source>
        <dbReference type="Proteomes" id="UP000243459"/>
    </source>
</evidence>
<evidence type="ECO:0000256" key="4">
    <source>
        <dbReference type="ARBA" id="ARBA00022502"/>
    </source>
</evidence>
<evidence type="ECO:0000313" key="12">
    <source>
        <dbReference type="EMBL" id="ONK71897.1"/>
    </source>
</evidence>
<proteinExistence type="inferred from homology"/>
<dbReference type="UniPathway" id="UPA00196"/>
<sequence length="580" mass="63986">MAIEEEVPPPKPPSSPSSIDGSSQRKTKPGTKRLFLTLSVLLSFLSGIPFLLKSTEIHRSPLPFAGAISSRQNLSFPCRFHAVFLPSSSSSFSPPQALARSLLQSTSSSSTCSSVTISVTVDSPGGCESTEDGIWKCGARNGIEFSGDVDDDAVDELLDLRIGAAARIYTVVVAVKEEEVRVVVGKHRHAWIVGRVSEEAAVEMVSEIFAKMFMRGGREENKEEEDFMPVGLDGNLVLSLSLLNAGPNDWVYDWEMQKVEKLILAPVVEALAPIANIRTESQVLYHTPKSSISSWDDNLSSYVFSTRDLPFFVNSNEWHLDTSVAVTGRSKVLQFVVYVPSVDECPLLLRLPNGDTSKTNGFISPMWGGVVVWNPPNCSRNSLLTQLTRNMISPEEMQKIFQVFVGQLRLLFGFKSDYSHVVGGRKFNFLPSVRGFTEWELDVLYRHHACSNLISCTSTLESLSKLVQSLPRMIVKDEIGKQVKLSLEAASLAQNNASLGEYDASAASSRKARTLAEDAFFHPSVMSISYSSIEHYFAIYMPFFAPVSLHVLLAAIKEIKRYKKEKAKYLSFVAGQTIAS</sequence>
<dbReference type="Gramene" id="ONK71897">
    <property type="protein sequence ID" value="ONK71897"/>
    <property type="gene ID" value="A4U43_C04F13500"/>
</dbReference>
<gene>
    <name evidence="12" type="ORF">A4U43_C04F13500</name>
</gene>
<dbReference type="InterPro" id="IPR019540">
    <property type="entry name" value="PtdIno-glycan_biosynth_class_S"/>
</dbReference>
<evidence type="ECO:0000256" key="5">
    <source>
        <dbReference type="ARBA" id="ARBA00022692"/>
    </source>
</evidence>
<evidence type="ECO:0000256" key="8">
    <source>
        <dbReference type="ARBA" id="ARBA00023136"/>
    </source>
</evidence>
<evidence type="ECO:0000256" key="1">
    <source>
        <dbReference type="ARBA" id="ARBA00004477"/>
    </source>
</evidence>
<evidence type="ECO:0000256" key="2">
    <source>
        <dbReference type="ARBA" id="ARBA00004687"/>
    </source>
</evidence>
<dbReference type="GO" id="GO:0042765">
    <property type="term" value="C:GPI-anchor transamidase complex"/>
    <property type="evidence" value="ECO:0007669"/>
    <property type="project" value="InterPro"/>
</dbReference>
<keyword evidence="4" id="KW-0337">GPI-anchor biosynthesis</keyword>
<dbReference type="GO" id="GO:0006506">
    <property type="term" value="P:GPI anchor biosynthetic process"/>
    <property type="evidence" value="ECO:0007669"/>
    <property type="project" value="UniProtKB-UniPathway"/>
</dbReference>
<comment type="subcellular location">
    <subcellularLocation>
        <location evidence="1">Endoplasmic reticulum membrane</location>
        <topology evidence="1">Multi-pass membrane protein</topology>
    </subcellularLocation>
</comment>
<evidence type="ECO:0008006" key="14">
    <source>
        <dbReference type="Google" id="ProtNLM"/>
    </source>
</evidence>
<dbReference type="OrthoDB" id="28748at2759"/>
<comment type="pathway">
    <text evidence="2">Glycolipid biosynthesis; glycosylphosphatidylinositol-anchor biosynthesis.</text>
</comment>
<evidence type="ECO:0000256" key="7">
    <source>
        <dbReference type="ARBA" id="ARBA00022989"/>
    </source>
</evidence>
<keyword evidence="8 11" id="KW-0472">Membrane</keyword>
<dbReference type="OMA" id="VGDIPFF"/>
<feature type="transmembrane region" description="Helical" evidence="11">
    <location>
        <begin position="536"/>
        <end position="556"/>
    </location>
</feature>
<reference evidence="13" key="1">
    <citation type="journal article" date="2017" name="Nat. Commun.">
        <title>The asparagus genome sheds light on the origin and evolution of a young Y chromosome.</title>
        <authorList>
            <person name="Harkess A."/>
            <person name="Zhou J."/>
            <person name="Xu C."/>
            <person name="Bowers J.E."/>
            <person name="Van der Hulst R."/>
            <person name="Ayyampalayam S."/>
            <person name="Mercati F."/>
            <person name="Riccardi P."/>
            <person name="McKain M.R."/>
            <person name="Kakrana A."/>
            <person name="Tang H."/>
            <person name="Ray J."/>
            <person name="Groenendijk J."/>
            <person name="Arikit S."/>
            <person name="Mathioni S.M."/>
            <person name="Nakano M."/>
            <person name="Shan H."/>
            <person name="Telgmann-Rauber A."/>
            <person name="Kanno A."/>
            <person name="Yue Z."/>
            <person name="Chen H."/>
            <person name="Li W."/>
            <person name="Chen Y."/>
            <person name="Xu X."/>
            <person name="Zhang Y."/>
            <person name="Luo S."/>
            <person name="Chen H."/>
            <person name="Gao J."/>
            <person name="Mao Z."/>
            <person name="Pires J.C."/>
            <person name="Luo M."/>
            <person name="Kudrna D."/>
            <person name="Wing R.A."/>
            <person name="Meyers B.C."/>
            <person name="Yi K."/>
            <person name="Kong H."/>
            <person name="Lavrijsen P."/>
            <person name="Sunseri F."/>
            <person name="Falavigna A."/>
            <person name="Ye Y."/>
            <person name="Leebens-Mack J.H."/>
            <person name="Chen G."/>
        </authorList>
    </citation>
    <scope>NUCLEOTIDE SEQUENCE [LARGE SCALE GENOMIC DNA]</scope>
    <source>
        <strain evidence="13">cv. DH0086</strain>
    </source>
</reference>
<dbReference type="PANTHER" id="PTHR21072:SF13">
    <property type="entry name" value="GPI TRANSAMIDASE COMPONENT PIG-S"/>
    <property type="match status" value="1"/>
</dbReference>
<evidence type="ECO:0000256" key="6">
    <source>
        <dbReference type="ARBA" id="ARBA00022824"/>
    </source>
</evidence>
<dbReference type="GO" id="GO:0016255">
    <property type="term" value="P:attachment of GPI anchor to protein"/>
    <property type="evidence" value="ECO:0007669"/>
    <property type="project" value="InterPro"/>
</dbReference>
<evidence type="ECO:0000256" key="10">
    <source>
        <dbReference type="SAM" id="MobiDB-lite"/>
    </source>
</evidence>
<protein>
    <recommendedName>
        <fullName evidence="14">GPI transamidase component PIG-S</fullName>
    </recommendedName>
</protein>
<keyword evidence="9" id="KW-0325">Glycoprotein</keyword>
<dbReference type="AlphaFoldDB" id="A0A5P1F3B1"/>
<keyword evidence="5 11" id="KW-0812">Transmembrane</keyword>
<dbReference type="PANTHER" id="PTHR21072">
    <property type="entry name" value="GPI TRANSAMIDASE COMPONENT PIG-S"/>
    <property type="match status" value="1"/>
</dbReference>
<evidence type="ECO:0000256" key="9">
    <source>
        <dbReference type="ARBA" id="ARBA00023180"/>
    </source>
</evidence>